<reference evidence="1 2" key="1">
    <citation type="journal article" date="2022" name="Nat. Plants">
        <title>Genomes of leafy and leafless Platanthera orchids illuminate the evolution of mycoheterotrophy.</title>
        <authorList>
            <person name="Li M.H."/>
            <person name="Liu K.W."/>
            <person name="Li Z."/>
            <person name="Lu H.C."/>
            <person name="Ye Q.L."/>
            <person name="Zhang D."/>
            <person name="Wang J.Y."/>
            <person name="Li Y.F."/>
            <person name="Zhong Z.M."/>
            <person name="Liu X."/>
            <person name="Yu X."/>
            <person name="Liu D.K."/>
            <person name="Tu X.D."/>
            <person name="Liu B."/>
            <person name="Hao Y."/>
            <person name="Liao X.Y."/>
            <person name="Jiang Y.T."/>
            <person name="Sun W.H."/>
            <person name="Chen J."/>
            <person name="Chen Y.Q."/>
            <person name="Ai Y."/>
            <person name="Zhai J.W."/>
            <person name="Wu S.S."/>
            <person name="Zhou Z."/>
            <person name="Hsiao Y.Y."/>
            <person name="Wu W.L."/>
            <person name="Chen Y.Y."/>
            <person name="Lin Y.F."/>
            <person name="Hsu J.L."/>
            <person name="Li C.Y."/>
            <person name="Wang Z.W."/>
            <person name="Zhao X."/>
            <person name="Zhong W.Y."/>
            <person name="Ma X.K."/>
            <person name="Ma L."/>
            <person name="Huang J."/>
            <person name="Chen G.Z."/>
            <person name="Huang M.Z."/>
            <person name="Huang L."/>
            <person name="Peng D.H."/>
            <person name="Luo Y.B."/>
            <person name="Zou S.Q."/>
            <person name="Chen S.P."/>
            <person name="Lan S."/>
            <person name="Tsai W.C."/>
            <person name="Van de Peer Y."/>
            <person name="Liu Z.J."/>
        </authorList>
    </citation>
    <scope>NUCLEOTIDE SEQUENCE [LARGE SCALE GENOMIC DNA]</scope>
    <source>
        <strain evidence="1">Lor287</strain>
    </source>
</reference>
<sequence length="172" mass="20148">MLNMQHVEKKRTFGQNSIQVSQKFKGTLYSELLGRVLLNTLKLIKVEKDNYHKTKNVRINCPHTTRSTLELPCAHELTPYVSENNACPVWLIHKYWKQLSFSLENVEISQTQESVNMGDIDISFELKGIIKRYKNTNEYQQKEIRNKLRQLKDDYTNTKHSTSLFEIVVSEG</sequence>
<dbReference type="AlphaFoldDB" id="A0AAP0G2H5"/>
<protein>
    <submittedName>
        <fullName evidence="1">Uncharacterized protein</fullName>
    </submittedName>
</protein>
<accession>A0AAP0G2H5</accession>
<evidence type="ECO:0000313" key="1">
    <source>
        <dbReference type="EMBL" id="KAK8934444.1"/>
    </source>
</evidence>
<dbReference type="Proteomes" id="UP001418222">
    <property type="component" value="Unassembled WGS sequence"/>
</dbReference>
<gene>
    <name evidence="1" type="ORF">KSP39_PZI014381</name>
</gene>
<dbReference type="EMBL" id="JBBWWQ010000012">
    <property type="protein sequence ID" value="KAK8934444.1"/>
    <property type="molecule type" value="Genomic_DNA"/>
</dbReference>
<comment type="caution">
    <text evidence="1">The sequence shown here is derived from an EMBL/GenBank/DDBJ whole genome shotgun (WGS) entry which is preliminary data.</text>
</comment>
<name>A0AAP0G2H5_9ASPA</name>
<evidence type="ECO:0000313" key="2">
    <source>
        <dbReference type="Proteomes" id="UP001418222"/>
    </source>
</evidence>
<proteinExistence type="predicted"/>
<keyword evidence="2" id="KW-1185">Reference proteome</keyword>
<organism evidence="1 2">
    <name type="scientific">Platanthera zijinensis</name>
    <dbReference type="NCBI Taxonomy" id="2320716"/>
    <lineage>
        <taxon>Eukaryota</taxon>
        <taxon>Viridiplantae</taxon>
        <taxon>Streptophyta</taxon>
        <taxon>Embryophyta</taxon>
        <taxon>Tracheophyta</taxon>
        <taxon>Spermatophyta</taxon>
        <taxon>Magnoliopsida</taxon>
        <taxon>Liliopsida</taxon>
        <taxon>Asparagales</taxon>
        <taxon>Orchidaceae</taxon>
        <taxon>Orchidoideae</taxon>
        <taxon>Orchideae</taxon>
        <taxon>Orchidinae</taxon>
        <taxon>Platanthera</taxon>
    </lineage>
</organism>